<reference evidence="2" key="1">
    <citation type="submission" date="2022-11" db="UniProtKB">
        <authorList>
            <consortium name="WormBaseParasite"/>
        </authorList>
    </citation>
    <scope>IDENTIFICATION</scope>
</reference>
<organism evidence="1 2">
    <name type="scientific">Panagrolaimus sp. JU765</name>
    <dbReference type="NCBI Taxonomy" id="591449"/>
    <lineage>
        <taxon>Eukaryota</taxon>
        <taxon>Metazoa</taxon>
        <taxon>Ecdysozoa</taxon>
        <taxon>Nematoda</taxon>
        <taxon>Chromadorea</taxon>
        <taxon>Rhabditida</taxon>
        <taxon>Tylenchina</taxon>
        <taxon>Panagrolaimomorpha</taxon>
        <taxon>Panagrolaimoidea</taxon>
        <taxon>Panagrolaimidae</taxon>
        <taxon>Panagrolaimus</taxon>
    </lineage>
</organism>
<accession>A0AC34Q8M3</accession>
<protein>
    <submittedName>
        <fullName evidence="2">Uncharacterized protein</fullName>
    </submittedName>
</protein>
<sequence>MLFLVFLWIFLESIDGKCDHSERGLSETCLSIKPVMFQLRGIILKENDEIHERFQRQSGLIDGGYDNTRPNPRKSTQNPVGFPIAIPISQKFNLTNPRFQKLRIPTTNSKKNKTRIGIRGPIRQPIRLKFQSKQQQGNQRSEKPGIVPPPEFNSRISKNVSFSPQKIDKFFSEFKIWNTIPKQNFCNTVLLSTKITFTTFKMFL</sequence>
<dbReference type="WBParaSite" id="JU765_v2.g14119.t1">
    <property type="protein sequence ID" value="JU765_v2.g14119.t1"/>
    <property type="gene ID" value="JU765_v2.g14119"/>
</dbReference>
<proteinExistence type="predicted"/>
<name>A0AC34Q8M3_9BILA</name>
<evidence type="ECO:0000313" key="1">
    <source>
        <dbReference type="Proteomes" id="UP000887576"/>
    </source>
</evidence>
<evidence type="ECO:0000313" key="2">
    <source>
        <dbReference type="WBParaSite" id="JU765_v2.g14119.t1"/>
    </source>
</evidence>
<dbReference type="Proteomes" id="UP000887576">
    <property type="component" value="Unplaced"/>
</dbReference>